<dbReference type="STRING" id="74348.SAMN04488523_106124"/>
<evidence type="ECO:0000256" key="4">
    <source>
        <dbReference type="ARBA" id="ARBA00022448"/>
    </source>
</evidence>
<dbReference type="SUPFAM" id="SSF53807">
    <property type="entry name" value="Helical backbone' metal receptor"/>
    <property type="match status" value="1"/>
</dbReference>
<evidence type="ECO:0000313" key="14">
    <source>
        <dbReference type="Proteomes" id="UP000198977"/>
    </source>
</evidence>
<keyword evidence="8" id="KW-0862">Zinc</keyword>
<comment type="similarity">
    <text evidence="2">Belongs to the bacterial solute-binding protein 9 family.</text>
</comment>
<keyword evidence="6 12" id="KW-0732">Signal</keyword>
<keyword evidence="11" id="KW-1015">Disulfide bond</keyword>
<evidence type="ECO:0000256" key="9">
    <source>
        <dbReference type="ARBA" id="ARBA00022906"/>
    </source>
</evidence>
<gene>
    <name evidence="13" type="ORF">SAMN04488523_106124</name>
</gene>
<comment type="subcellular location">
    <subcellularLocation>
        <location evidence="1">Periplasm</location>
    </subcellularLocation>
</comment>
<proteinExistence type="inferred from homology"/>
<dbReference type="PANTHER" id="PTHR42953:SF3">
    <property type="entry name" value="HIGH-AFFINITY ZINC UPTAKE SYSTEM PROTEIN ZNUA"/>
    <property type="match status" value="1"/>
</dbReference>
<dbReference type="Proteomes" id="UP000198977">
    <property type="component" value="Unassembled WGS sequence"/>
</dbReference>
<keyword evidence="9" id="KW-0864">Zinc transport</keyword>
<keyword evidence="14" id="KW-1185">Reference proteome</keyword>
<keyword evidence="4" id="KW-0813">Transport</keyword>
<evidence type="ECO:0000256" key="7">
    <source>
        <dbReference type="ARBA" id="ARBA00022764"/>
    </source>
</evidence>
<dbReference type="OrthoDB" id="7346865at2"/>
<evidence type="ECO:0000256" key="3">
    <source>
        <dbReference type="ARBA" id="ARBA00015915"/>
    </source>
</evidence>
<evidence type="ECO:0000256" key="6">
    <source>
        <dbReference type="ARBA" id="ARBA00022729"/>
    </source>
</evidence>
<name>A0A1I1ZDA5_9RHOB</name>
<dbReference type="Pfam" id="PF01297">
    <property type="entry name" value="ZnuA"/>
    <property type="match status" value="1"/>
</dbReference>
<evidence type="ECO:0000256" key="8">
    <source>
        <dbReference type="ARBA" id="ARBA00022833"/>
    </source>
</evidence>
<protein>
    <recommendedName>
        <fullName evidence="3">High-affinity zinc uptake system protein ZnuA</fullName>
    </recommendedName>
</protein>
<dbReference type="PANTHER" id="PTHR42953">
    <property type="entry name" value="HIGH-AFFINITY ZINC UPTAKE SYSTEM PROTEIN ZNUA-RELATED"/>
    <property type="match status" value="1"/>
</dbReference>
<evidence type="ECO:0000256" key="10">
    <source>
        <dbReference type="ARBA" id="ARBA00023065"/>
    </source>
</evidence>
<keyword evidence="7" id="KW-0574">Periplasm</keyword>
<dbReference type="RefSeq" id="WP_093923688.1">
    <property type="nucleotide sequence ID" value="NZ_FOMW01000006.1"/>
</dbReference>
<evidence type="ECO:0000256" key="5">
    <source>
        <dbReference type="ARBA" id="ARBA00022723"/>
    </source>
</evidence>
<dbReference type="Gene3D" id="3.40.50.1980">
    <property type="entry name" value="Nitrogenase molybdenum iron protein domain"/>
    <property type="match status" value="2"/>
</dbReference>
<dbReference type="InterPro" id="IPR035520">
    <property type="entry name" value="ZnuA"/>
</dbReference>
<keyword evidence="10" id="KW-0406">Ion transport</keyword>
<dbReference type="InterPro" id="IPR050492">
    <property type="entry name" value="Bact_metal-bind_prot9"/>
</dbReference>
<dbReference type="InterPro" id="IPR006127">
    <property type="entry name" value="ZnuA-like"/>
</dbReference>
<feature type="chain" id="PRO_5011577795" description="High-affinity zinc uptake system protein ZnuA" evidence="12">
    <location>
        <begin position="21"/>
        <end position="317"/>
    </location>
</feature>
<reference evidence="13 14" key="1">
    <citation type="submission" date="2016-10" db="EMBL/GenBank/DDBJ databases">
        <authorList>
            <person name="de Groot N.N."/>
        </authorList>
    </citation>
    <scope>NUCLEOTIDE SEQUENCE [LARGE SCALE GENOMIC DNA]</scope>
    <source>
        <strain evidence="13 14">DSM 11443</strain>
    </source>
</reference>
<dbReference type="AlphaFoldDB" id="A0A1I1ZDA5"/>
<evidence type="ECO:0000256" key="2">
    <source>
        <dbReference type="ARBA" id="ARBA00011028"/>
    </source>
</evidence>
<dbReference type="GO" id="GO:0006829">
    <property type="term" value="P:zinc ion transport"/>
    <property type="evidence" value="ECO:0007669"/>
    <property type="project" value="UniProtKB-KW"/>
</dbReference>
<dbReference type="GO" id="GO:0042597">
    <property type="term" value="C:periplasmic space"/>
    <property type="evidence" value="ECO:0007669"/>
    <property type="project" value="UniProtKB-SubCell"/>
</dbReference>
<evidence type="ECO:0000256" key="11">
    <source>
        <dbReference type="ARBA" id="ARBA00023157"/>
    </source>
</evidence>
<dbReference type="GO" id="GO:0046872">
    <property type="term" value="F:metal ion binding"/>
    <property type="evidence" value="ECO:0007669"/>
    <property type="project" value="UniProtKB-KW"/>
</dbReference>
<feature type="signal peptide" evidence="12">
    <location>
        <begin position="1"/>
        <end position="20"/>
    </location>
</feature>
<dbReference type="EMBL" id="FOMW01000006">
    <property type="protein sequence ID" value="SFE29794.1"/>
    <property type="molecule type" value="Genomic_DNA"/>
</dbReference>
<evidence type="ECO:0000313" key="13">
    <source>
        <dbReference type="EMBL" id="SFE29794.1"/>
    </source>
</evidence>
<evidence type="ECO:0000256" key="1">
    <source>
        <dbReference type="ARBA" id="ARBA00004418"/>
    </source>
</evidence>
<accession>A0A1I1ZDA5</accession>
<evidence type="ECO:0000256" key="12">
    <source>
        <dbReference type="SAM" id="SignalP"/>
    </source>
</evidence>
<organism evidence="13 14">
    <name type="scientific">Sulfitobacter brevis</name>
    <dbReference type="NCBI Taxonomy" id="74348"/>
    <lineage>
        <taxon>Bacteria</taxon>
        <taxon>Pseudomonadati</taxon>
        <taxon>Pseudomonadota</taxon>
        <taxon>Alphaproteobacteria</taxon>
        <taxon>Rhodobacterales</taxon>
        <taxon>Roseobacteraceae</taxon>
        <taxon>Sulfitobacter</taxon>
    </lineage>
</organism>
<dbReference type="CDD" id="cd01019">
    <property type="entry name" value="ZnuA"/>
    <property type="match status" value="1"/>
</dbReference>
<sequence>MIRISAPLIVATLFAQTARAEVPQVVTDIAPVQALVAQVMAGVGVPETIIPPNASPHDYAMRPSEARNMAGADLVVWVGPALTPWLAGPLVALSGDAVHLSLMGLPETKLLPFRDGAAFAGHAHAAEGDVHVEEGGETHAEEEHGAGFDPHVWLDPQNAAAWLPVIAQTLAELDPENAAIYRDNAQTAQADLAQLEEDISAQLAPFAQARFIVMHDAYHYFEARFGVEAVGAVSESDATTPGPARITELRAELAQAKAVCAFAEPQMNAALMATVTEGQQVNTGILDPMGTILTAGPSLYGGMLRGMADSMATCLSQ</sequence>
<keyword evidence="5" id="KW-0479">Metal-binding</keyword>